<protein>
    <submittedName>
        <fullName evidence="1">Uncharacterized protein</fullName>
    </submittedName>
</protein>
<keyword evidence="2" id="KW-1185">Reference proteome</keyword>
<dbReference type="Proteomes" id="UP000298058">
    <property type="component" value="Unassembled WGS sequence"/>
</dbReference>
<organism evidence="1 2">
    <name type="scientific">Leptospira idonii</name>
    <dbReference type="NCBI Taxonomy" id="1193500"/>
    <lineage>
        <taxon>Bacteria</taxon>
        <taxon>Pseudomonadati</taxon>
        <taxon>Spirochaetota</taxon>
        <taxon>Spirochaetia</taxon>
        <taxon>Leptospirales</taxon>
        <taxon>Leptospiraceae</taxon>
        <taxon>Leptospira</taxon>
    </lineage>
</organism>
<accession>A0A4R9LU94</accession>
<evidence type="ECO:0000313" key="1">
    <source>
        <dbReference type="EMBL" id="TGN17346.1"/>
    </source>
</evidence>
<dbReference type="EMBL" id="RQHW01000078">
    <property type="protein sequence ID" value="TGN17346.1"/>
    <property type="molecule type" value="Genomic_DNA"/>
</dbReference>
<dbReference type="OrthoDB" id="78755at203691"/>
<dbReference type="AlphaFoldDB" id="A0A4R9LU94"/>
<sequence>MWPTYARGLLILDATGSNSNSSVLFYFLDKKIRIYPNLTEDIDIKTEGSLLFSLYKNNLKGEWNGWET</sequence>
<evidence type="ECO:0000313" key="2">
    <source>
        <dbReference type="Proteomes" id="UP000298058"/>
    </source>
</evidence>
<proteinExistence type="predicted"/>
<comment type="caution">
    <text evidence="1">The sequence shown here is derived from an EMBL/GenBank/DDBJ whole genome shotgun (WGS) entry which is preliminary data.</text>
</comment>
<gene>
    <name evidence="1" type="ORF">EHS15_17585</name>
</gene>
<reference evidence="1" key="1">
    <citation type="journal article" date="2019" name="PLoS Negl. Trop. Dis.">
        <title>Revisiting the worldwide diversity of Leptospira species in the environment.</title>
        <authorList>
            <person name="Vincent A.T."/>
            <person name="Schiettekatte O."/>
            <person name="Bourhy P."/>
            <person name="Veyrier F.J."/>
            <person name="Picardeau M."/>
        </authorList>
    </citation>
    <scope>NUCLEOTIDE SEQUENCE [LARGE SCALE GENOMIC DNA]</scope>
    <source>
        <strain evidence="1">201300427</strain>
    </source>
</reference>
<dbReference type="RefSeq" id="WP_135761899.1">
    <property type="nucleotide sequence ID" value="NZ_RQHW01000078.1"/>
</dbReference>
<name>A0A4R9LU94_9LEPT</name>